<keyword evidence="3" id="KW-1185">Reference proteome</keyword>
<accession>A0ABU7USP8</accession>
<organism evidence="2 3">
    <name type="scientific">Clostridium frigoriphilum</name>
    <dbReference type="NCBI Taxonomy" id="443253"/>
    <lineage>
        <taxon>Bacteria</taxon>
        <taxon>Bacillati</taxon>
        <taxon>Bacillota</taxon>
        <taxon>Clostridia</taxon>
        <taxon>Eubacteriales</taxon>
        <taxon>Clostridiaceae</taxon>
        <taxon>Clostridium</taxon>
    </lineage>
</organism>
<keyword evidence="2" id="KW-0396">Initiation factor</keyword>
<evidence type="ECO:0000313" key="3">
    <source>
        <dbReference type="Proteomes" id="UP001498469"/>
    </source>
</evidence>
<reference evidence="2 3" key="1">
    <citation type="submission" date="2023-11" db="EMBL/GenBank/DDBJ databases">
        <title>Draft genome sequence of a psychrophilic Clostridium strain from permafrost water brine.</title>
        <authorList>
            <person name="Shcherbakova V.A."/>
            <person name="Trubitsyn V.E."/>
            <person name="Zakharyuk A.G."/>
        </authorList>
    </citation>
    <scope>NUCLEOTIDE SEQUENCE [LARGE SCALE GENOMIC DNA]</scope>
    <source>
        <strain evidence="2 3">14F</strain>
    </source>
</reference>
<sequence length="54" mass="6277">MDMINQITNIIHEIGIPAHIKGYTFVREATNRVLNDIELLSLVTQYMPRFSFVL</sequence>
<dbReference type="EMBL" id="JAZHFS010000017">
    <property type="protein sequence ID" value="MEF2113889.1"/>
    <property type="molecule type" value="Genomic_DNA"/>
</dbReference>
<dbReference type="Proteomes" id="UP001498469">
    <property type="component" value="Unassembled WGS sequence"/>
</dbReference>
<evidence type="ECO:0000259" key="1">
    <source>
        <dbReference type="Pfam" id="PF08769"/>
    </source>
</evidence>
<comment type="caution">
    <text evidence="2">The sequence shown here is derived from an EMBL/GenBank/DDBJ whole genome shotgun (WGS) entry which is preliminary data.</text>
</comment>
<protein>
    <submittedName>
        <fullName evidence="2">Sporulation initiation factor Spo0A C-terminal domain-containing protein</fullName>
    </submittedName>
</protein>
<name>A0ABU7USP8_9CLOT</name>
<proteinExistence type="predicted"/>
<evidence type="ECO:0000313" key="2">
    <source>
        <dbReference type="EMBL" id="MEF2113889.1"/>
    </source>
</evidence>
<keyword evidence="2" id="KW-0648">Protein biosynthesis</keyword>
<gene>
    <name evidence="2" type="ORF">SJI18_16400</name>
</gene>
<dbReference type="Pfam" id="PF08769">
    <property type="entry name" value="Spo0A_C"/>
    <property type="match status" value="1"/>
</dbReference>
<dbReference type="InterPro" id="IPR014879">
    <property type="entry name" value="Spo0A_C"/>
</dbReference>
<dbReference type="GO" id="GO:0003743">
    <property type="term" value="F:translation initiation factor activity"/>
    <property type="evidence" value="ECO:0007669"/>
    <property type="project" value="UniProtKB-KW"/>
</dbReference>
<feature type="domain" description="Sporulation initiation factor Spo0A C-terminal" evidence="1">
    <location>
        <begin position="7"/>
        <end position="45"/>
    </location>
</feature>